<keyword evidence="4" id="KW-1185">Reference proteome</keyword>
<proteinExistence type="inferred from homology"/>
<comment type="caution">
    <text evidence="3">The sequence shown here is derived from an EMBL/GenBank/DDBJ whole genome shotgun (WGS) entry which is preliminary data.</text>
</comment>
<name>A0ABW9YY42_9HYPH</name>
<dbReference type="InterPro" id="IPR005545">
    <property type="entry name" value="YCII"/>
</dbReference>
<dbReference type="EMBL" id="JAAAXJ010000003">
    <property type="protein sequence ID" value="NBJ24415.1"/>
    <property type="molecule type" value="Genomic_DNA"/>
</dbReference>
<dbReference type="InterPro" id="IPR011008">
    <property type="entry name" value="Dimeric_a/b-barrel"/>
</dbReference>
<evidence type="ECO:0000259" key="2">
    <source>
        <dbReference type="Pfam" id="PF03795"/>
    </source>
</evidence>
<evidence type="ECO:0000313" key="4">
    <source>
        <dbReference type="Proteomes" id="UP000818323"/>
    </source>
</evidence>
<sequence length="109" mass="12322">MLFAVLLQDDPERLHLREGHRDEHLAYVAAQGGRIIAVGALRPQPEDEPQGALWLVHADTKEAAQALVEGDPFFKLGLRRSVYIFHWRKGVWSEPFARCMSTIDGETNT</sequence>
<protein>
    <recommendedName>
        <fullName evidence="2">YCII-related domain-containing protein</fullName>
    </recommendedName>
</protein>
<comment type="similarity">
    <text evidence="1">Belongs to the YciI family.</text>
</comment>
<feature type="domain" description="YCII-related" evidence="2">
    <location>
        <begin position="1"/>
        <end position="88"/>
    </location>
</feature>
<dbReference type="Pfam" id="PF03795">
    <property type="entry name" value="YCII"/>
    <property type="match status" value="1"/>
</dbReference>
<dbReference type="Gene3D" id="3.30.70.1060">
    <property type="entry name" value="Dimeric alpha+beta barrel"/>
    <property type="match status" value="1"/>
</dbReference>
<dbReference type="SUPFAM" id="SSF54909">
    <property type="entry name" value="Dimeric alpha+beta barrel"/>
    <property type="match status" value="1"/>
</dbReference>
<dbReference type="RefSeq" id="WP_161722359.1">
    <property type="nucleotide sequence ID" value="NZ_JAAAXI010000004.1"/>
</dbReference>
<evidence type="ECO:0000256" key="1">
    <source>
        <dbReference type="ARBA" id="ARBA00007689"/>
    </source>
</evidence>
<evidence type="ECO:0000313" key="3">
    <source>
        <dbReference type="EMBL" id="NBJ24415.1"/>
    </source>
</evidence>
<dbReference type="Proteomes" id="UP000818323">
    <property type="component" value="Unassembled WGS sequence"/>
</dbReference>
<accession>A0ABW9YY42</accession>
<gene>
    <name evidence="3" type="ORF">GR303_08615</name>
</gene>
<reference evidence="3 4" key="1">
    <citation type="submission" date="2020-01" db="EMBL/GenBank/DDBJ databases">
        <title>Microvirga sp. nov., an arsenate reduction bacterium isolated from Tibet hotspring sediments.</title>
        <authorList>
            <person name="Yuan C.-G."/>
        </authorList>
    </citation>
    <scope>NUCLEOTIDE SEQUENCE [LARGE SCALE GENOMIC DNA]</scope>
    <source>
        <strain evidence="3 4">SYSU G3D203</strain>
    </source>
</reference>
<organism evidence="3 4">
    <name type="scientific">Microvirga arsenatis</name>
    <dbReference type="NCBI Taxonomy" id="2692265"/>
    <lineage>
        <taxon>Bacteria</taxon>
        <taxon>Pseudomonadati</taxon>
        <taxon>Pseudomonadota</taxon>
        <taxon>Alphaproteobacteria</taxon>
        <taxon>Hyphomicrobiales</taxon>
        <taxon>Methylobacteriaceae</taxon>
        <taxon>Microvirga</taxon>
    </lineage>
</organism>